<dbReference type="SUPFAM" id="SSF53756">
    <property type="entry name" value="UDP-Glycosyltransferase/glycogen phosphorylase"/>
    <property type="match status" value="1"/>
</dbReference>
<sequence>MTRGPEVTIVQRRLTGYRVQFFERLRALLAAEGVRLRLLHGDPTPLEATKRDGGHLPWAEHVRTRYLAGDRLCWQSFGAQTRSSDLVVVTQENKLLYNFVAMTVARPPRLAFWGHGANLQAENRDSWKERVKRWTTCKVDWWFAYTELSAGLVRQQGFPPERITVLDNAIDTNQLAGWCASIDEQRKAELCAKWGLRGRHVGLFLGSLYADKRVDFLLDAAEEIRRRVPDFELLIVGAGPLQGRVDAFCANRPWARSLGHRQGIEKAEALAVAHVMLNPGLVGLGILDAFVSRVPLLTVDCGKHGPEIAYLEHGRNGWMVPDGMMPFVEAACLLLTQQELRAQLQSGCAIAAGRYTVEGMARRFADGIGQCLGAPPLGERGLAWRT</sequence>
<keyword evidence="2" id="KW-1185">Reference proteome</keyword>
<dbReference type="PANTHER" id="PTHR45947:SF3">
    <property type="entry name" value="SULFOQUINOVOSYL TRANSFERASE SQD2"/>
    <property type="match status" value="1"/>
</dbReference>
<dbReference type="CDD" id="cd03801">
    <property type="entry name" value="GT4_PimA-like"/>
    <property type="match status" value="1"/>
</dbReference>
<organism evidence="1 2">
    <name type="scientific">Caldimonas aquatica</name>
    <dbReference type="NCBI Taxonomy" id="376175"/>
    <lineage>
        <taxon>Bacteria</taxon>
        <taxon>Pseudomonadati</taxon>
        <taxon>Pseudomonadota</taxon>
        <taxon>Betaproteobacteria</taxon>
        <taxon>Burkholderiales</taxon>
        <taxon>Sphaerotilaceae</taxon>
        <taxon>Caldimonas</taxon>
    </lineage>
</organism>
<accession>A0ABY6MUI2</accession>
<dbReference type="Pfam" id="PF13692">
    <property type="entry name" value="Glyco_trans_1_4"/>
    <property type="match status" value="1"/>
</dbReference>
<dbReference type="Gene3D" id="3.40.50.2000">
    <property type="entry name" value="Glycogen Phosphorylase B"/>
    <property type="match status" value="2"/>
</dbReference>
<protein>
    <submittedName>
        <fullName evidence="1">Glycosyltransferase family 4 protein</fullName>
    </submittedName>
</protein>
<dbReference type="RefSeq" id="WP_264893420.1">
    <property type="nucleotide sequence ID" value="NZ_CP110257.1"/>
</dbReference>
<evidence type="ECO:0000313" key="2">
    <source>
        <dbReference type="Proteomes" id="UP001163266"/>
    </source>
</evidence>
<name>A0ABY6MUI2_9BURK</name>
<dbReference type="InterPro" id="IPR050194">
    <property type="entry name" value="Glycosyltransferase_grp1"/>
</dbReference>
<evidence type="ECO:0000313" key="1">
    <source>
        <dbReference type="EMBL" id="UZD55666.1"/>
    </source>
</evidence>
<dbReference type="Proteomes" id="UP001163266">
    <property type="component" value="Chromosome"/>
</dbReference>
<dbReference type="EMBL" id="CP110257">
    <property type="protein sequence ID" value="UZD55666.1"/>
    <property type="molecule type" value="Genomic_DNA"/>
</dbReference>
<proteinExistence type="predicted"/>
<dbReference type="PANTHER" id="PTHR45947">
    <property type="entry name" value="SULFOQUINOVOSYL TRANSFERASE SQD2"/>
    <property type="match status" value="1"/>
</dbReference>
<reference evidence="1" key="1">
    <citation type="submission" date="2022-10" db="EMBL/GenBank/DDBJ databases">
        <title>Complete genome sequence of Schlegelella aquatica LMG 23380.</title>
        <authorList>
            <person name="Musilova J."/>
            <person name="Kourilova X."/>
            <person name="Bezdicek M."/>
            <person name="Hermankova K."/>
            <person name="Obruca S."/>
            <person name="Sedlar K."/>
        </authorList>
    </citation>
    <scope>NUCLEOTIDE SEQUENCE</scope>
    <source>
        <strain evidence="1">LMG 23380</strain>
    </source>
</reference>
<gene>
    <name evidence="1" type="ORF">OMP39_03500</name>
</gene>